<dbReference type="PANTHER" id="PTHR33603">
    <property type="entry name" value="METHYLTRANSFERASE"/>
    <property type="match status" value="1"/>
</dbReference>
<dbReference type="Proteomes" id="UP001500394">
    <property type="component" value="Unassembled WGS sequence"/>
</dbReference>
<dbReference type="PANTHER" id="PTHR33603:SF1">
    <property type="entry name" value="RIBOSOMAL RNA LARGE SUBUNIT METHYLTRANSFERASE H"/>
    <property type="match status" value="1"/>
</dbReference>
<proteinExistence type="inferred from homology"/>
<dbReference type="InterPro" id="IPR003742">
    <property type="entry name" value="RlmH-like"/>
</dbReference>
<organism evidence="6 7">
    <name type="scientific">Sphingobacterium thermophilum</name>
    <dbReference type="NCBI Taxonomy" id="768534"/>
    <lineage>
        <taxon>Bacteria</taxon>
        <taxon>Pseudomonadati</taxon>
        <taxon>Bacteroidota</taxon>
        <taxon>Sphingobacteriia</taxon>
        <taxon>Sphingobacteriales</taxon>
        <taxon>Sphingobacteriaceae</taxon>
        <taxon>Sphingobacterium</taxon>
    </lineage>
</organism>
<dbReference type="InterPro" id="IPR029028">
    <property type="entry name" value="Alpha/beta_knot_MTases"/>
</dbReference>
<comment type="similarity">
    <text evidence="4 5">Belongs to the RNA methyltransferase RlmH family.</text>
</comment>
<dbReference type="PIRSF" id="PIRSF004505">
    <property type="entry name" value="MT_bac"/>
    <property type="match status" value="1"/>
</dbReference>
<gene>
    <name evidence="5 6" type="primary">rlmH</name>
    <name evidence="6" type="ORF">GCM10023173_19550</name>
</gene>
<evidence type="ECO:0000256" key="1">
    <source>
        <dbReference type="ARBA" id="ARBA00022603"/>
    </source>
</evidence>
<name>A0ABP8R4W6_9SPHI</name>
<evidence type="ECO:0000256" key="2">
    <source>
        <dbReference type="ARBA" id="ARBA00022679"/>
    </source>
</evidence>
<dbReference type="EC" id="2.1.1.177" evidence="5"/>
<accession>A0ABP8R4W6</accession>
<evidence type="ECO:0000256" key="3">
    <source>
        <dbReference type="ARBA" id="ARBA00022691"/>
    </source>
</evidence>
<evidence type="ECO:0000313" key="7">
    <source>
        <dbReference type="Proteomes" id="UP001500394"/>
    </source>
</evidence>
<comment type="caution">
    <text evidence="6">The sequence shown here is derived from an EMBL/GenBank/DDBJ whole genome shotgun (WGS) entry which is preliminary data.</text>
</comment>
<dbReference type="EMBL" id="BAABGR010000029">
    <property type="protein sequence ID" value="GAA4518145.1"/>
    <property type="molecule type" value="Genomic_DNA"/>
</dbReference>
<dbReference type="InterPro" id="IPR029026">
    <property type="entry name" value="tRNA_m1G_MTases_N"/>
</dbReference>
<dbReference type="HAMAP" id="MF_00658">
    <property type="entry name" value="23SrRNA_methyltr_H"/>
    <property type="match status" value="1"/>
</dbReference>
<evidence type="ECO:0000256" key="5">
    <source>
        <dbReference type="HAMAP-Rule" id="MF_00658"/>
    </source>
</evidence>
<comment type="subunit">
    <text evidence="5">Homodimer.</text>
</comment>
<evidence type="ECO:0000313" key="6">
    <source>
        <dbReference type="EMBL" id="GAA4518145.1"/>
    </source>
</evidence>
<dbReference type="RefSeq" id="WP_345067984.1">
    <property type="nucleotide sequence ID" value="NZ_BAABGR010000029.1"/>
</dbReference>
<comment type="catalytic activity">
    <reaction evidence="5">
        <text>pseudouridine(1915) in 23S rRNA + S-adenosyl-L-methionine = N(3)-methylpseudouridine(1915) in 23S rRNA + S-adenosyl-L-homocysteine + H(+)</text>
        <dbReference type="Rhea" id="RHEA:42752"/>
        <dbReference type="Rhea" id="RHEA-COMP:10221"/>
        <dbReference type="Rhea" id="RHEA-COMP:10222"/>
        <dbReference type="ChEBI" id="CHEBI:15378"/>
        <dbReference type="ChEBI" id="CHEBI:57856"/>
        <dbReference type="ChEBI" id="CHEBI:59789"/>
        <dbReference type="ChEBI" id="CHEBI:65314"/>
        <dbReference type="ChEBI" id="CHEBI:74486"/>
        <dbReference type="EC" id="2.1.1.177"/>
    </reaction>
</comment>
<feature type="binding site" evidence="5">
    <location>
        <begin position="124"/>
        <end position="129"/>
    </location>
    <ligand>
        <name>S-adenosyl-L-methionine</name>
        <dbReference type="ChEBI" id="CHEBI:59789"/>
    </ligand>
</feature>
<feature type="binding site" evidence="5">
    <location>
        <position position="73"/>
    </location>
    <ligand>
        <name>S-adenosyl-L-methionine</name>
        <dbReference type="ChEBI" id="CHEBI:59789"/>
    </ligand>
</feature>
<comment type="subcellular location">
    <subcellularLocation>
        <location evidence="5">Cytoplasm</location>
    </subcellularLocation>
</comment>
<dbReference type="Gene3D" id="3.40.1280.10">
    <property type="match status" value="1"/>
</dbReference>
<protein>
    <recommendedName>
        <fullName evidence="5">Ribosomal RNA large subunit methyltransferase H</fullName>
        <ecNumber evidence="5">2.1.1.177</ecNumber>
    </recommendedName>
    <alternativeName>
        <fullName evidence="5">23S rRNA (pseudouridine1915-N3)-methyltransferase</fullName>
    </alternativeName>
    <alternativeName>
        <fullName evidence="5">23S rRNA m3Psi1915 methyltransferase</fullName>
    </alternativeName>
    <alternativeName>
        <fullName evidence="5">rRNA (pseudouridine-N3-)-methyltransferase RlmH</fullName>
    </alternativeName>
</protein>
<sequence>MKITLLCIGKTDDKYIQEGLDKYLKRLKHYISFNFVVIPDVKNAKNLSEAQQKEKEAELFFKYIAANDQVILLDERGKEYRSVEFADFLEKKMVSSVQHLVFLIGGPYGFADAVKARSNGSLSLSKMTFSHQMIRLFFVEQIYRAFTIMKGEPYHHE</sequence>
<keyword evidence="3 5" id="KW-0949">S-adenosyl-L-methionine</keyword>
<evidence type="ECO:0000256" key="4">
    <source>
        <dbReference type="ARBA" id="ARBA00038303"/>
    </source>
</evidence>
<dbReference type="NCBIfam" id="NF000990">
    <property type="entry name" value="PRK00103.2-4"/>
    <property type="match status" value="1"/>
</dbReference>
<keyword evidence="7" id="KW-1185">Reference proteome</keyword>
<keyword evidence="5" id="KW-0698">rRNA processing</keyword>
<keyword evidence="5" id="KW-0963">Cytoplasm</keyword>
<dbReference type="SUPFAM" id="SSF75217">
    <property type="entry name" value="alpha/beta knot"/>
    <property type="match status" value="1"/>
</dbReference>
<dbReference type="CDD" id="cd18081">
    <property type="entry name" value="RlmH-like"/>
    <property type="match status" value="1"/>
</dbReference>
<keyword evidence="1 5" id="KW-0489">Methyltransferase</keyword>
<keyword evidence="2 5" id="KW-0808">Transferase</keyword>
<reference evidence="7" key="1">
    <citation type="journal article" date="2019" name="Int. J. Syst. Evol. Microbiol.">
        <title>The Global Catalogue of Microorganisms (GCM) 10K type strain sequencing project: providing services to taxonomists for standard genome sequencing and annotation.</title>
        <authorList>
            <consortium name="The Broad Institute Genomics Platform"/>
            <consortium name="The Broad Institute Genome Sequencing Center for Infectious Disease"/>
            <person name="Wu L."/>
            <person name="Ma J."/>
        </authorList>
    </citation>
    <scope>NUCLEOTIDE SEQUENCE [LARGE SCALE GENOMIC DNA]</scope>
    <source>
        <strain evidence="7">JCM 17858</strain>
    </source>
</reference>
<feature type="binding site" evidence="5">
    <location>
        <position position="105"/>
    </location>
    <ligand>
        <name>S-adenosyl-L-methionine</name>
        <dbReference type="ChEBI" id="CHEBI:59789"/>
    </ligand>
</feature>
<comment type="function">
    <text evidence="5">Specifically methylates the pseudouridine at position 1915 (m3Psi1915) in 23S rRNA.</text>
</comment>
<dbReference type="Pfam" id="PF02590">
    <property type="entry name" value="SPOUT_MTase"/>
    <property type="match status" value="1"/>
</dbReference>